<evidence type="ECO:0000313" key="5">
    <source>
        <dbReference type="Proteomes" id="UP000054526"/>
    </source>
</evidence>
<keyword evidence="4" id="KW-0378">Hydrolase</keyword>
<evidence type="ECO:0000256" key="2">
    <source>
        <dbReference type="ARBA" id="ARBA00022723"/>
    </source>
</evidence>
<dbReference type="GO" id="GO:0016787">
    <property type="term" value="F:hydrolase activity"/>
    <property type="evidence" value="ECO:0007669"/>
    <property type="project" value="UniProtKB-KW"/>
</dbReference>
<dbReference type="EMBL" id="JXAL01000001">
    <property type="protein sequence ID" value="KIL37709.1"/>
    <property type="molecule type" value="Genomic_DNA"/>
</dbReference>
<evidence type="ECO:0000259" key="3">
    <source>
        <dbReference type="Pfam" id="PF01557"/>
    </source>
</evidence>
<name>A0ABR5A9I2_9BACL</name>
<dbReference type="PANTHER" id="PTHR11820:SF7">
    <property type="entry name" value="ACYLPYRUVASE FAHD1, MITOCHONDRIAL"/>
    <property type="match status" value="1"/>
</dbReference>
<dbReference type="Gene3D" id="3.90.850.10">
    <property type="entry name" value="Fumarylacetoacetase-like, C-terminal domain"/>
    <property type="match status" value="1"/>
</dbReference>
<evidence type="ECO:0000256" key="1">
    <source>
        <dbReference type="ARBA" id="ARBA00010211"/>
    </source>
</evidence>
<dbReference type="SUPFAM" id="SSF56529">
    <property type="entry name" value="FAH"/>
    <property type="match status" value="1"/>
</dbReference>
<feature type="domain" description="Fumarylacetoacetase-like C-terminal" evidence="3">
    <location>
        <begin position="6"/>
        <end position="195"/>
    </location>
</feature>
<sequence length="208" mass="22706">MDIRNIYCVGRNYRLHAAELGNEVPSSPMLFTKPTHAACAMDGGLLTLSGSQGALHYEAELVVAVGRPYEKGIRCDELFSRFTVGLDLTLRDVQDRLKAKGHPWLAAKGFRNSAPLGHWMEFPGLQALANHDFAMQINGKEVQRGNIKDMVFDLQQLADFAGSNYGLSAGDLLFTGTPAGVGSLHDGDELDLSWNEQSVGRSTVKLQD</sequence>
<comment type="caution">
    <text evidence="4">The sequence shown here is derived from an EMBL/GenBank/DDBJ whole genome shotgun (WGS) entry which is preliminary data.</text>
</comment>
<proteinExistence type="inferred from homology"/>
<reference evidence="4 5" key="1">
    <citation type="submission" date="2014-12" db="EMBL/GenBank/DDBJ databases">
        <title>Draft genome sequence of Cohnella kolymensis strain B-2846.</title>
        <authorList>
            <person name="Karlyshev A.V."/>
            <person name="Kudryashova E.B."/>
        </authorList>
    </citation>
    <scope>NUCLEOTIDE SEQUENCE [LARGE SCALE GENOMIC DNA]</scope>
    <source>
        <strain evidence="4 5">VKM B-2846</strain>
    </source>
</reference>
<dbReference type="InterPro" id="IPR011234">
    <property type="entry name" value="Fumarylacetoacetase-like_C"/>
</dbReference>
<keyword evidence="2" id="KW-0479">Metal-binding</keyword>
<accession>A0ABR5A9I2</accession>
<dbReference type="InterPro" id="IPR036663">
    <property type="entry name" value="Fumarylacetoacetase_C_sf"/>
</dbReference>
<organism evidence="4 5">
    <name type="scientific">Cohnella kolymensis</name>
    <dbReference type="NCBI Taxonomy" id="1590652"/>
    <lineage>
        <taxon>Bacteria</taxon>
        <taxon>Bacillati</taxon>
        <taxon>Bacillota</taxon>
        <taxon>Bacilli</taxon>
        <taxon>Bacillales</taxon>
        <taxon>Paenibacillaceae</taxon>
        <taxon>Cohnella</taxon>
    </lineage>
</organism>
<keyword evidence="5" id="KW-1185">Reference proteome</keyword>
<dbReference type="PANTHER" id="PTHR11820">
    <property type="entry name" value="ACYLPYRUVASE"/>
    <property type="match status" value="1"/>
</dbReference>
<gene>
    <name evidence="4" type="ORF">SD71_00490</name>
</gene>
<evidence type="ECO:0000313" key="4">
    <source>
        <dbReference type="EMBL" id="KIL37709.1"/>
    </source>
</evidence>
<dbReference type="Pfam" id="PF01557">
    <property type="entry name" value="FAA_hydrolase"/>
    <property type="match status" value="1"/>
</dbReference>
<comment type="similarity">
    <text evidence="1">Belongs to the FAH family.</text>
</comment>
<protein>
    <submittedName>
        <fullName evidence="4">Fumarylacetoacetate hydrolase</fullName>
    </submittedName>
</protein>
<dbReference type="Proteomes" id="UP000054526">
    <property type="component" value="Unassembled WGS sequence"/>
</dbReference>